<evidence type="ECO:0000313" key="2">
    <source>
        <dbReference type="EMBL" id="TWP37295.1"/>
    </source>
</evidence>
<comment type="caution">
    <text evidence="2">The sequence shown here is derived from an EMBL/GenBank/DDBJ whole genome shotgun (WGS) entry which is preliminary data.</text>
</comment>
<reference evidence="2 3" key="2">
    <citation type="submission" date="2019-08" db="EMBL/GenBank/DDBJ databases">
        <title>Jejuicoccus antrihumi gen. nov., sp. nov., a new member of the family Dermacoccaceae isolated from a cave.</title>
        <authorList>
            <person name="Schumann P."/>
            <person name="Kim I.S."/>
        </authorList>
    </citation>
    <scope>NUCLEOTIDE SEQUENCE [LARGE SCALE GENOMIC DNA]</scope>
    <source>
        <strain evidence="2 3">C5-26</strain>
    </source>
</reference>
<evidence type="ECO:0000313" key="3">
    <source>
        <dbReference type="Proteomes" id="UP000320244"/>
    </source>
</evidence>
<dbReference type="RefSeq" id="WP_146315818.1">
    <property type="nucleotide sequence ID" value="NZ_VCQV01000006.1"/>
</dbReference>
<protein>
    <submittedName>
        <fullName evidence="2">Uncharacterized protein</fullName>
    </submittedName>
</protein>
<accession>A0A563E4F6</accession>
<sequence length="85" mass="8555">MHACTRQQQFRGDPRTTDLASGVAGAGGGRLEPVLHGLAGCVHAVPDERCGRHRVADEAAAATSLATNASASSTTSRPAGSWSAG</sequence>
<dbReference type="Proteomes" id="UP000320244">
    <property type="component" value="Unassembled WGS sequence"/>
</dbReference>
<feature type="region of interest" description="Disordered" evidence="1">
    <location>
        <begin position="1"/>
        <end position="24"/>
    </location>
</feature>
<organism evidence="2 3">
    <name type="scientific">Leekyejoonella antrihumi</name>
    <dbReference type="NCBI Taxonomy" id="1660198"/>
    <lineage>
        <taxon>Bacteria</taxon>
        <taxon>Bacillati</taxon>
        <taxon>Actinomycetota</taxon>
        <taxon>Actinomycetes</taxon>
        <taxon>Micrococcales</taxon>
        <taxon>Dermacoccaceae</taxon>
        <taxon>Leekyejoonella</taxon>
    </lineage>
</organism>
<keyword evidence="3" id="KW-1185">Reference proteome</keyword>
<feature type="region of interest" description="Disordered" evidence="1">
    <location>
        <begin position="63"/>
        <end position="85"/>
    </location>
</feature>
<feature type="compositionally biased region" description="Polar residues" evidence="1">
    <location>
        <begin position="1"/>
        <end position="10"/>
    </location>
</feature>
<gene>
    <name evidence="2" type="ORF">FGL98_05925</name>
</gene>
<dbReference type="AlphaFoldDB" id="A0A563E4F6"/>
<name>A0A563E4F6_9MICO</name>
<reference evidence="2 3" key="1">
    <citation type="submission" date="2019-05" db="EMBL/GenBank/DDBJ databases">
        <authorList>
            <person name="Lee S.D."/>
        </authorList>
    </citation>
    <scope>NUCLEOTIDE SEQUENCE [LARGE SCALE GENOMIC DNA]</scope>
    <source>
        <strain evidence="2 3">C5-26</strain>
    </source>
</reference>
<dbReference type="EMBL" id="VCQV01000006">
    <property type="protein sequence ID" value="TWP37295.1"/>
    <property type="molecule type" value="Genomic_DNA"/>
</dbReference>
<proteinExistence type="predicted"/>
<evidence type="ECO:0000256" key="1">
    <source>
        <dbReference type="SAM" id="MobiDB-lite"/>
    </source>
</evidence>